<protein>
    <submittedName>
        <fullName evidence="1">Uncharacterized protein</fullName>
    </submittedName>
</protein>
<evidence type="ECO:0000313" key="2">
    <source>
        <dbReference type="Proteomes" id="UP000199045"/>
    </source>
</evidence>
<gene>
    <name evidence="1" type="ORF">SAMN04488121_103872</name>
</gene>
<name>A0A1G7SHG5_CHIFI</name>
<dbReference type="AlphaFoldDB" id="A0A1G7SHG5"/>
<sequence>MIYTGNTERMEYVHLKQSVHTPPFLICLNEIVMMIDKRCVLQRSDFKDEHG</sequence>
<dbReference type="EMBL" id="FNBN01000003">
    <property type="protein sequence ID" value="SDG22391.1"/>
    <property type="molecule type" value="Genomic_DNA"/>
</dbReference>
<evidence type="ECO:0000313" key="1">
    <source>
        <dbReference type="EMBL" id="SDG22391.1"/>
    </source>
</evidence>
<reference evidence="1 2" key="1">
    <citation type="submission" date="2016-10" db="EMBL/GenBank/DDBJ databases">
        <authorList>
            <person name="de Groot N.N."/>
        </authorList>
    </citation>
    <scope>NUCLEOTIDE SEQUENCE [LARGE SCALE GENOMIC DNA]</scope>
    <source>
        <strain evidence="1 2">DSM 527</strain>
    </source>
</reference>
<proteinExistence type="predicted"/>
<dbReference type="Proteomes" id="UP000199045">
    <property type="component" value="Unassembled WGS sequence"/>
</dbReference>
<accession>A0A1G7SHG5</accession>
<organism evidence="1 2">
    <name type="scientific">Chitinophaga filiformis</name>
    <name type="common">Myxococcus filiformis</name>
    <name type="synonym">Flexibacter filiformis</name>
    <dbReference type="NCBI Taxonomy" id="104663"/>
    <lineage>
        <taxon>Bacteria</taxon>
        <taxon>Pseudomonadati</taxon>
        <taxon>Bacteroidota</taxon>
        <taxon>Chitinophagia</taxon>
        <taxon>Chitinophagales</taxon>
        <taxon>Chitinophagaceae</taxon>
        <taxon>Chitinophaga</taxon>
    </lineage>
</organism>